<dbReference type="EMBL" id="CAJNAS010000010">
    <property type="protein sequence ID" value="CAE6910255.1"/>
    <property type="molecule type" value="Genomic_DNA"/>
</dbReference>
<proteinExistence type="predicted"/>
<accession>A0A9N8N224</accession>
<gene>
    <name evidence="2" type="ORF">R70211_03864</name>
</gene>
<sequence>MQKSRVRKLPPVYAPLNGPAERADKRSNPLPGRLFLPPLIIKRFEEAHEPDSNMIRQEVERDFVAREHADAILAASKAGNFAVSFRVAGPATISALQRGAAAKGHDILEKTIKASSIANAYAADADKKMAMVRRAGIEGYVGHWERGELKGIYLASSDRRPLAHGQKHEIYPIDMSCAEALDESLVDLKSRERWQRLPFSGDYDMHDLLSFSGAGRPAIVPSQSLREQEIVDAINQAVAAVDPARPFNEVEGRVIRHGPQVNFPAYSLTSPDKDERSKASLFGLIEAVARPGEFPVAFANRGKWQIVRSAAALEDWYRKQGAQIKSTWSRTPGDSGFVSDGDGFVRLSKGRGKMAASRR</sequence>
<organism evidence="2 3">
    <name type="scientific">Paraburkholderia domus</name>
    <dbReference type="NCBI Taxonomy" id="2793075"/>
    <lineage>
        <taxon>Bacteria</taxon>
        <taxon>Pseudomonadati</taxon>
        <taxon>Pseudomonadota</taxon>
        <taxon>Betaproteobacteria</taxon>
        <taxon>Burkholderiales</taxon>
        <taxon>Burkholderiaceae</taxon>
        <taxon>Paraburkholderia</taxon>
    </lineage>
</organism>
<evidence type="ECO:0008006" key="4">
    <source>
        <dbReference type="Google" id="ProtNLM"/>
    </source>
</evidence>
<dbReference type="Proteomes" id="UP000675121">
    <property type="component" value="Unassembled WGS sequence"/>
</dbReference>
<evidence type="ECO:0000256" key="1">
    <source>
        <dbReference type="SAM" id="MobiDB-lite"/>
    </source>
</evidence>
<protein>
    <recommendedName>
        <fullName evidence="4">Insecticial toxin</fullName>
    </recommendedName>
</protein>
<keyword evidence="3" id="KW-1185">Reference proteome</keyword>
<evidence type="ECO:0000313" key="3">
    <source>
        <dbReference type="Proteomes" id="UP000675121"/>
    </source>
</evidence>
<reference evidence="2" key="1">
    <citation type="submission" date="2021-02" db="EMBL/GenBank/DDBJ databases">
        <authorList>
            <person name="Vanwijnsberghe S."/>
        </authorList>
    </citation>
    <scope>NUCLEOTIDE SEQUENCE</scope>
    <source>
        <strain evidence="2">R-70211</strain>
    </source>
</reference>
<comment type="caution">
    <text evidence="2">The sequence shown here is derived from an EMBL/GenBank/DDBJ whole genome shotgun (WGS) entry which is preliminary data.</text>
</comment>
<name>A0A9N8N224_9BURK</name>
<feature type="region of interest" description="Disordered" evidence="1">
    <location>
        <begin position="1"/>
        <end position="29"/>
    </location>
</feature>
<dbReference type="AlphaFoldDB" id="A0A9N8N224"/>
<evidence type="ECO:0000313" key="2">
    <source>
        <dbReference type="EMBL" id="CAE6910255.1"/>
    </source>
</evidence>